<keyword evidence="1" id="KW-0175">Coiled coil</keyword>
<dbReference type="Proteomes" id="UP000023152">
    <property type="component" value="Unassembled WGS sequence"/>
</dbReference>
<sequence length="193" mass="22304">MSSLELLLENERSSHQKTIDLYEKKIKELSIDLEKCKLKIKETQAHLRLYQLKYGHINKDTQAKETSPPLIFVQDDDDDNKKMSKNHKMKKRESSLIIQDFIALADDENFLSTKDTNHQQSSKRNSNLSESSNPSLFADHDTADAAIVSKIELLNNISRAMEQMKQIIVYLTQQNKKLKEQCHCPTPTQFSKP</sequence>
<name>X6LLA0_RETFI</name>
<comment type="caution">
    <text evidence="3">The sequence shown here is derived from an EMBL/GenBank/DDBJ whole genome shotgun (WGS) entry which is preliminary data.</text>
</comment>
<dbReference type="AlphaFoldDB" id="X6LLA0"/>
<gene>
    <name evidence="3" type="ORF">RFI_35070</name>
</gene>
<keyword evidence="4" id="KW-1185">Reference proteome</keyword>
<protein>
    <submittedName>
        <fullName evidence="3">Uncharacterized protein</fullName>
    </submittedName>
</protein>
<proteinExistence type="predicted"/>
<dbReference type="EMBL" id="ASPP01035961">
    <property type="protein sequence ID" value="ETO02364.1"/>
    <property type="molecule type" value="Genomic_DNA"/>
</dbReference>
<feature type="coiled-coil region" evidence="1">
    <location>
        <begin position="19"/>
        <end position="46"/>
    </location>
</feature>
<evidence type="ECO:0000256" key="1">
    <source>
        <dbReference type="SAM" id="Coils"/>
    </source>
</evidence>
<reference evidence="3 4" key="1">
    <citation type="journal article" date="2013" name="Curr. Biol.">
        <title>The Genome of the Foraminiferan Reticulomyxa filosa.</title>
        <authorList>
            <person name="Glockner G."/>
            <person name="Hulsmann N."/>
            <person name="Schleicher M."/>
            <person name="Noegel A.A."/>
            <person name="Eichinger L."/>
            <person name="Gallinger C."/>
            <person name="Pawlowski J."/>
            <person name="Sierra R."/>
            <person name="Euteneuer U."/>
            <person name="Pillet L."/>
            <person name="Moustafa A."/>
            <person name="Platzer M."/>
            <person name="Groth M."/>
            <person name="Szafranski K."/>
            <person name="Schliwa M."/>
        </authorList>
    </citation>
    <scope>NUCLEOTIDE SEQUENCE [LARGE SCALE GENOMIC DNA]</scope>
</reference>
<organism evidence="3 4">
    <name type="scientific">Reticulomyxa filosa</name>
    <dbReference type="NCBI Taxonomy" id="46433"/>
    <lineage>
        <taxon>Eukaryota</taxon>
        <taxon>Sar</taxon>
        <taxon>Rhizaria</taxon>
        <taxon>Retaria</taxon>
        <taxon>Foraminifera</taxon>
        <taxon>Monothalamids</taxon>
        <taxon>Reticulomyxidae</taxon>
        <taxon>Reticulomyxa</taxon>
    </lineage>
</organism>
<feature type="region of interest" description="Disordered" evidence="2">
    <location>
        <begin position="114"/>
        <end position="136"/>
    </location>
</feature>
<feature type="compositionally biased region" description="Low complexity" evidence="2">
    <location>
        <begin position="122"/>
        <end position="136"/>
    </location>
</feature>
<evidence type="ECO:0000313" key="4">
    <source>
        <dbReference type="Proteomes" id="UP000023152"/>
    </source>
</evidence>
<evidence type="ECO:0000256" key="2">
    <source>
        <dbReference type="SAM" id="MobiDB-lite"/>
    </source>
</evidence>
<evidence type="ECO:0000313" key="3">
    <source>
        <dbReference type="EMBL" id="ETO02364.1"/>
    </source>
</evidence>
<accession>X6LLA0</accession>